<dbReference type="NCBIfam" id="TIGR00305">
    <property type="entry name" value="putative toxin-antitoxin system toxin component, PIN family"/>
    <property type="match status" value="1"/>
</dbReference>
<dbReference type="AlphaFoldDB" id="A0A923MB24"/>
<dbReference type="RefSeq" id="WP_187083437.1">
    <property type="nucleotide sequence ID" value="NZ_JACORU010000008.1"/>
</dbReference>
<feature type="domain" description="PIN" evidence="1">
    <location>
        <begin position="9"/>
        <end position="119"/>
    </location>
</feature>
<evidence type="ECO:0000313" key="2">
    <source>
        <dbReference type="EMBL" id="MBC5766951.1"/>
    </source>
</evidence>
<dbReference type="PANTHER" id="PTHR34610:SF3">
    <property type="entry name" value="SSL7007 PROTEIN"/>
    <property type="match status" value="1"/>
</dbReference>
<dbReference type="InterPro" id="IPR002716">
    <property type="entry name" value="PIN_dom"/>
</dbReference>
<dbReference type="Proteomes" id="UP000596827">
    <property type="component" value="Unassembled WGS sequence"/>
</dbReference>
<accession>A0A923MB24</accession>
<sequence>MRADRRLAVVVDTNVWISAALSRDGAPALVVRRVLSHGVPVFSERTFHELESRLWKPKFDRYLTMELRKSLLHDLNAAALWVDVPEAIAAVAHSRDADDDHFVHAALAAGAPWLVTGDQDLLALKPMPGLQVVTPAKALTLEGLKG</sequence>
<evidence type="ECO:0000259" key="1">
    <source>
        <dbReference type="Pfam" id="PF13470"/>
    </source>
</evidence>
<dbReference type="Gene3D" id="3.40.50.1010">
    <property type="entry name" value="5'-nuclease"/>
    <property type="match status" value="1"/>
</dbReference>
<dbReference type="Pfam" id="PF13470">
    <property type="entry name" value="PIN_3"/>
    <property type="match status" value="1"/>
</dbReference>
<proteinExistence type="predicted"/>
<dbReference type="EMBL" id="JACORU010000008">
    <property type="protein sequence ID" value="MBC5766951.1"/>
    <property type="molecule type" value="Genomic_DNA"/>
</dbReference>
<protein>
    <submittedName>
        <fullName evidence="2">Toxin-antitoxin system toxin component, PIN family</fullName>
    </submittedName>
</protein>
<gene>
    <name evidence="2" type="ORF">H8R02_20970</name>
</gene>
<name>A0A923MB24_9BURK</name>
<keyword evidence="3" id="KW-1185">Reference proteome</keyword>
<evidence type="ECO:0000313" key="3">
    <source>
        <dbReference type="Proteomes" id="UP000596827"/>
    </source>
</evidence>
<dbReference type="InterPro" id="IPR029060">
    <property type="entry name" value="PIN-like_dom_sf"/>
</dbReference>
<dbReference type="InterPro" id="IPR002850">
    <property type="entry name" value="PIN_toxin-like"/>
</dbReference>
<comment type="caution">
    <text evidence="2">The sequence shown here is derived from an EMBL/GenBank/DDBJ whole genome shotgun (WGS) entry which is preliminary data.</text>
</comment>
<reference evidence="2" key="1">
    <citation type="submission" date="2020-08" db="EMBL/GenBank/DDBJ databases">
        <title>Ramlibacter sp. GTP1 16S ribosomal RNA gene genome sequencing and assembly.</title>
        <authorList>
            <person name="Kang M."/>
        </authorList>
    </citation>
    <scope>NUCLEOTIDE SEQUENCE</scope>
    <source>
        <strain evidence="2">GTP1</strain>
    </source>
</reference>
<dbReference type="PANTHER" id="PTHR34610">
    <property type="entry name" value="SSL7007 PROTEIN"/>
    <property type="match status" value="1"/>
</dbReference>
<dbReference type="SUPFAM" id="SSF88723">
    <property type="entry name" value="PIN domain-like"/>
    <property type="match status" value="1"/>
</dbReference>
<organism evidence="2 3">
    <name type="scientific">Ramlibacter albus</name>
    <dbReference type="NCBI Taxonomy" id="2079448"/>
    <lineage>
        <taxon>Bacteria</taxon>
        <taxon>Pseudomonadati</taxon>
        <taxon>Pseudomonadota</taxon>
        <taxon>Betaproteobacteria</taxon>
        <taxon>Burkholderiales</taxon>
        <taxon>Comamonadaceae</taxon>
        <taxon>Ramlibacter</taxon>
    </lineage>
</organism>